<evidence type="ECO:0000313" key="1">
    <source>
        <dbReference type="EMBL" id="HAV93122.1"/>
    </source>
</evidence>
<organism evidence="1 2">
    <name type="scientific">candidate division WOR-3 bacterium</name>
    <dbReference type="NCBI Taxonomy" id="2052148"/>
    <lineage>
        <taxon>Bacteria</taxon>
        <taxon>Bacteria division WOR-3</taxon>
    </lineage>
</organism>
<proteinExistence type="predicted"/>
<sequence length="127" mass="15189">MNKKISILSNDNEIKEKLKEKFANVEYFDNYISLITSSMINKFPMIIIDSKELPIFNEQKIINSINQFSPKSKIIYISRIDDIEYQKIVRNNNQITYYANYPVDMFSIEKIINTIFENFDKVEYSYE</sequence>
<comment type="caution">
    <text evidence="1">The sequence shown here is derived from an EMBL/GenBank/DDBJ whole genome shotgun (WGS) entry which is preliminary data.</text>
</comment>
<evidence type="ECO:0000313" key="2">
    <source>
        <dbReference type="Proteomes" id="UP000264062"/>
    </source>
</evidence>
<reference evidence="1 2" key="1">
    <citation type="journal article" date="2018" name="Nat. Biotechnol.">
        <title>A standardized bacterial taxonomy based on genome phylogeny substantially revises the tree of life.</title>
        <authorList>
            <person name="Parks D.H."/>
            <person name="Chuvochina M."/>
            <person name="Waite D.W."/>
            <person name="Rinke C."/>
            <person name="Skarshewski A."/>
            <person name="Chaumeil P.A."/>
            <person name="Hugenholtz P."/>
        </authorList>
    </citation>
    <scope>NUCLEOTIDE SEQUENCE [LARGE SCALE GENOMIC DNA]</scope>
    <source>
        <strain evidence="1">UBA9956</strain>
    </source>
</reference>
<dbReference type="Proteomes" id="UP000264062">
    <property type="component" value="Unassembled WGS sequence"/>
</dbReference>
<name>A0A350HC56_UNCW3</name>
<protein>
    <recommendedName>
        <fullName evidence="3">Response regulatory domain-containing protein</fullName>
    </recommendedName>
</protein>
<dbReference type="EMBL" id="DMZY01000241">
    <property type="protein sequence ID" value="HAV93122.1"/>
    <property type="molecule type" value="Genomic_DNA"/>
</dbReference>
<accession>A0A350HC56</accession>
<gene>
    <name evidence="1" type="ORF">DCW38_08090</name>
</gene>
<dbReference type="AlphaFoldDB" id="A0A350HC56"/>
<evidence type="ECO:0008006" key="3">
    <source>
        <dbReference type="Google" id="ProtNLM"/>
    </source>
</evidence>